<evidence type="ECO:0000313" key="2">
    <source>
        <dbReference type="Proteomes" id="UP000326944"/>
    </source>
</evidence>
<dbReference type="SUPFAM" id="SSF52540">
    <property type="entry name" value="P-loop containing nucleoside triphosphate hydrolases"/>
    <property type="match status" value="1"/>
</dbReference>
<evidence type="ECO:0000313" key="1">
    <source>
        <dbReference type="EMBL" id="QFR48391.1"/>
    </source>
</evidence>
<protein>
    <submittedName>
        <fullName evidence="1">ATP-binding protein</fullName>
    </submittedName>
</protein>
<dbReference type="AlphaFoldDB" id="A0A5P8NY88"/>
<accession>A0A5P8NY88</accession>
<gene>
    <name evidence="1" type="ORF">FJR48_01075</name>
</gene>
<keyword evidence="1" id="KW-0547">Nucleotide-binding</keyword>
<dbReference type="KEGG" id="sulg:FJR48_01075"/>
<dbReference type="InterPro" id="IPR027417">
    <property type="entry name" value="P-loop_NTPase"/>
</dbReference>
<organism evidence="1 2">
    <name type="scientific">Sulfurimonas lithotrophica</name>
    <dbReference type="NCBI Taxonomy" id="2590022"/>
    <lineage>
        <taxon>Bacteria</taxon>
        <taxon>Pseudomonadati</taxon>
        <taxon>Campylobacterota</taxon>
        <taxon>Epsilonproteobacteria</taxon>
        <taxon>Campylobacterales</taxon>
        <taxon>Sulfurimonadaceae</taxon>
        <taxon>Sulfurimonas</taxon>
    </lineage>
</organism>
<sequence>MRDNIGKYNDALGSLELKERHLYYNTLILGEHGAGKTNLACRIRDYVIDSDVPTFYIDFSDSNEEDIEMRYKDNHFNYIKYEETEEFDEKLQALIDAKKHIYMSANPSYFDTSKRHVKSRLTKTIQKQELLDSYYYFFHDIENLSGFYVKFSDFLLYMLSFSKLAKYGLTFLAQPHKIFENAHLKLMFTYLFIGRCSNIDYFNTASLKNLVKNRFLYQYRTEYPTLLFNEIKTHSVDIKENIIEE</sequence>
<keyword evidence="2" id="KW-1185">Reference proteome</keyword>
<dbReference type="Proteomes" id="UP000326944">
    <property type="component" value="Chromosome"/>
</dbReference>
<reference evidence="1 2" key="1">
    <citation type="submission" date="2019-09" db="EMBL/GenBank/DDBJ databases">
        <title>Sulfurimonas gotlandica sp. nov., a chemoautotrophic and psychrotolerant epsilonproteobacterium isolated from a pelagic redoxcline, and an emended description of the genus Sulfurimonas.</title>
        <authorList>
            <person name="Wang S."/>
            <person name="Jiang L."/>
            <person name="Shao S."/>
        </authorList>
    </citation>
    <scope>NUCLEOTIDE SEQUENCE [LARGE SCALE GENOMIC DNA]</scope>
    <source>
        <strain evidence="1 2">GYSZ_1</strain>
    </source>
</reference>
<dbReference type="EMBL" id="CP043617">
    <property type="protein sequence ID" value="QFR48391.1"/>
    <property type="molecule type" value="Genomic_DNA"/>
</dbReference>
<dbReference type="RefSeq" id="WP_152306334.1">
    <property type="nucleotide sequence ID" value="NZ_CP043617.1"/>
</dbReference>
<proteinExistence type="predicted"/>
<keyword evidence="1" id="KW-0067">ATP-binding</keyword>
<dbReference type="Gene3D" id="3.40.50.300">
    <property type="entry name" value="P-loop containing nucleotide triphosphate hydrolases"/>
    <property type="match status" value="1"/>
</dbReference>
<name>A0A5P8NY88_9BACT</name>
<dbReference type="GO" id="GO:0005524">
    <property type="term" value="F:ATP binding"/>
    <property type="evidence" value="ECO:0007669"/>
    <property type="project" value="UniProtKB-KW"/>
</dbReference>
<dbReference type="OrthoDB" id="5333243at2"/>